<dbReference type="HAMAP" id="MF_00366">
    <property type="entry name" value="RNApol_bact_RpoZ"/>
    <property type="match status" value="1"/>
</dbReference>
<feature type="compositionally biased region" description="Low complexity" evidence="12">
    <location>
        <begin position="122"/>
        <end position="137"/>
    </location>
</feature>
<dbReference type="SUPFAM" id="SSF63562">
    <property type="entry name" value="RPB6/omega subunit-like"/>
    <property type="match status" value="1"/>
</dbReference>
<evidence type="ECO:0000256" key="2">
    <source>
        <dbReference type="ARBA" id="ARBA00012418"/>
    </source>
</evidence>
<comment type="similarity">
    <text evidence="1 11">Belongs to the RNA polymerase subunit omega family.</text>
</comment>
<dbReference type="InterPro" id="IPR036161">
    <property type="entry name" value="RPB6/omega-like_sf"/>
</dbReference>
<evidence type="ECO:0000256" key="6">
    <source>
        <dbReference type="ARBA" id="ARBA00022695"/>
    </source>
</evidence>
<evidence type="ECO:0000256" key="1">
    <source>
        <dbReference type="ARBA" id="ARBA00006711"/>
    </source>
</evidence>
<dbReference type="SMART" id="SM01409">
    <property type="entry name" value="RNA_pol_Rpb6"/>
    <property type="match status" value="1"/>
</dbReference>
<evidence type="ECO:0000313" key="14">
    <source>
        <dbReference type="Proteomes" id="UP000481339"/>
    </source>
</evidence>
<dbReference type="PANTHER" id="PTHR34476">
    <property type="entry name" value="DNA-DIRECTED RNA POLYMERASE SUBUNIT OMEGA"/>
    <property type="match status" value="1"/>
</dbReference>
<dbReference type="EC" id="2.7.7.6" evidence="2 11"/>
<dbReference type="PANTHER" id="PTHR34476:SF1">
    <property type="entry name" value="DNA-DIRECTED RNA POLYMERASE SUBUNIT OMEGA"/>
    <property type="match status" value="1"/>
</dbReference>
<sequence length="152" mass="15857">MAESTEGIINPPIDELLKRVDSKFGLVIFASKRARQINNYYTDLHEGSLFNNVGPLVDAAVEEEPLSIALREIAEDKLVMTPIDPAEEAEKARAAAEAAADVQFGVDAAEVDAFGPVDGAVTEADADAAAQDASDAAKPADDQGDAAASDAE</sequence>
<comment type="function">
    <text evidence="11">Promotes RNA polymerase assembly. Latches the N- and C-terminal regions of the beta' subunit thereby facilitating its interaction with the beta and alpha subunits.</text>
</comment>
<keyword evidence="4 11" id="KW-0240">DNA-directed RNA polymerase</keyword>
<dbReference type="Pfam" id="PF01192">
    <property type="entry name" value="RNA_pol_Rpb6"/>
    <property type="match status" value="1"/>
</dbReference>
<evidence type="ECO:0000256" key="7">
    <source>
        <dbReference type="ARBA" id="ARBA00023163"/>
    </source>
</evidence>
<reference evidence="13 14" key="1">
    <citation type="submission" date="2019-09" db="EMBL/GenBank/DDBJ databases">
        <title>Phylogeny of genus Pseudoclavibacter and closely related genus.</title>
        <authorList>
            <person name="Li Y."/>
        </authorList>
    </citation>
    <scope>NUCLEOTIDE SEQUENCE [LARGE SCALE GENOMIC DNA]</scope>
    <source>
        <strain evidence="13 14">JCM 16921</strain>
    </source>
</reference>
<proteinExistence type="inferred from homology"/>
<dbReference type="GO" id="GO:0006351">
    <property type="term" value="P:DNA-templated transcription"/>
    <property type="evidence" value="ECO:0007669"/>
    <property type="project" value="UniProtKB-UniRule"/>
</dbReference>
<keyword evidence="7 11" id="KW-0804">Transcription</keyword>
<evidence type="ECO:0000313" key="13">
    <source>
        <dbReference type="EMBL" id="KAB1632916.1"/>
    </source>
</evidence>
<evidence type="ECO:0000256" key="9">
    <source>
        <dbReference type="ARBA" id="ARBA00029924"/>
    </source>
</evidence>
<organism evidence="13 14">
    <name type="scientific">Pseudoclavibacter caeni</name>
    <dbReference type="NCBI Taxonomy" id="908846"/>
    <lineage>
        <taxon>Bacteria</taxon>
        <taxon>Bacillati</taxon>
        <taxon>Actinomycetota</taxon>
        <taxon>Actinomycetes</taxon>
        <taxon>Micrococcales</taxon>
        <taxon>Microbacteriaceae</taxon>
        <taxon>Pseudoclavibacter</taxon>
    </lineage>
</organism>
<keyword evidence="14" id="KW-1185">Reference proteome</keyword>
<dbReference type="Proteomes" id="UP000481339">
    <property type="component" value="Unassembled WGS sequence"/>
</dbReference>
<keyword evidence="5 11" id="KW-0808">Transferase</keyword>
<comment type="caution">
    <text evidence="13">The sequence shown here is derived from an EMBL/GenBank/DDBJ whole genome shotgun (WGS) entry which is preliminary data.</text>
</comment>
<keyword evidence="6 11" id="KW-0548">Nucleotidyltransferase</keyword>
<comment type="subunit">
    <text evidence="8 11">The RNAP catalytic core consists of 2 alpha, 1 beta, 1 beta' and 1 omega subunit. When a sigma factor is associated with the core the holoenzyme is formed, which can initiate transcription.</text>
</comment>
<dbReference type="GO" id="GO:0000428">
    <property type="term" value="C:DNA-directed RNA polymerase complex"/>
    <property type="evidence" value="ECO:0007669"/>
    <property type="project" value="UniProtKB-KW"/>
</dbReference>
<dbReference type="AlphaFoldDB" id="A0A7C8BSI5"/>
<evidence type="ECO:0000256" key="8">
    <source>
        <dbReference type="ARBA" id="ARBA00025935"/>
    </source>
</evidence>
<dbReference type="InterPro" id="IPR003716">
    <property type="entry name" value="DNA-dir_RNA_pol_omega"/>
</dbReference>
<feature type="region of interest" description="Disordered" evidence="12">
    <location>
        <begin position="122"/>
        <end position="152"/>
    </location>
</feature>
<gene>
    <name evidence="11" type="primary">rpoZ</name>
    <name evidence="13" type="ORF">F8O02_03400</name>
</gene>
<evidence type="ECO:0000256" key="12">
    <source>
        <dbReference type="SAM" id="MobiDB-lite"/>
    </source>
</evidence>
<dbReference type="InterPro" id="IPR006110">
    <property type="entry name" value="Pol_omega/Rpo6/RPB6"/>
</dbReference>
<accession>A0A7C8BSI5</accession>
<evidence type="ECO:0000256" key="10">
    <source>
        <dbReference type="ARBA" id="ARBA00048552"/>
    </source>
</evidence>
<evidence type="ECO:0000256" key="4">
    <source>
        <dbReference type="ARBA" id="ARBA00022478"/>
    </source>
</evidence>
<dbReference type="NCBIfam" id="TIGR00690">
    <property type="entry name" value="rpoZ"/>
    <property type="match status" value="1"/>
</dbReference>
<evidence type="ECO:0000256" key="11">
    <source>
        <dbReference type="HAMAP-Rule" id="MF_00366"/>
    </source>
</evidence>
<dbReference type="Gene3D" id="3.90.940.10">
    <property type="match status" value="1"/>
</dbReference>
<dbReference type="EMBL" id="WBKA01000002">
    <property type="protein sequence ID" value="KAB1632916.1"/>
    <property type="molecule type" value="Genomic_DNA"/>
</dbReference>
<name>A0A7C8BSI5_9MICO</name>
<dbReference type="OrthoDB" id="8481372at2"/>
<evidence type="ECO:0000256" key="3">
    <source>
        <dbReference type="ARBA" id="ARBA00013725"/>
    </source>
</evidence>
<comment type="catalytic activity">
    <reaction evidence="10 11">
        <text>RNA(n) + a ribonucleoside 5'-triphosphate = RNA(n+1) + diphosphate</text>
        <dbReference type="Rhea" id="RHEA:21248"/>
        <dbReference type="Rhea" id="RHEA-COMP:14527"/>
        <dbReference type="Rhea" id="RHEA-COMP:17342"/>
        <dbReference type="ChEBI" id="CHEBI:33019"/>
        <dbReference type="ChEBI" id="CHEBI:61557"/>
        <dbReference type="ChEBI" id="CHEBI:140395"/>
        <dbReference type="EC" id="2.7.7.6"/>
    </reaction>
</comment>
<protein>
    <recommendedName>
        <fullName evidence="3 11">DNA-directed RNA polymerase subunit omega</fullName>
        <shortName evidence="11">RNAP omega subunit</shortName>
        <ecNumber evidence="2 11">2.7.7.6</ecNumber>
    </recommendedName>
    <alternativeName>
        <fullName evidence="11">RNA polymerase omega subunit</fullName>
    </alternativeName>
    <alternativeName>
        <fullName evidence="9 11">Transcriptase subunit omega</fullName>
    </alternativeName>
</protein>
<dbReference type="GO" id="GO:0003899">
    <property type="term" value="F:DNA-directed RNA polymerase activity"/>
    <property type="evidence" value="ECO:0007669"/>
    <property type="project" value="UniProtKB-UniRule"/>
</dbReference>
<dbReference type="GO" id="GO:0003677">
    <property type="term" value="F:DNA binding"/>
    <property type="evidence" value="ECO:0007669"/>
    <property type="project" value="UniProtKB-UniRule"/>
</dbReference>
<evidence type="ECO:0000256" key="5">
    <source>
        <dbReference type="ARBA" id="ARBA00022679"/>
    </source>
</evidence>